<keyword evidence="2" id="KW-1185">Reference proteome</keyword>
<organism evidence="1 2">
    <name type="scientific">Paenarthrobacter aurescens (strain TC1)</name>
    <dbReference type="NCBI Taxonomy" id="290340"/>
    <lineage>
        <taxon>Bacteria</taxon>
        <taxon>Bacillati</taxon>
        <taxon>Actinomycetota</taxon>
        <taxon>Actinomycetes</taxon>
        <taxon>Micrococcales</taxon>
        <taxon>Micrococcaceae</taxon>
        <taxon>Paenarthrobacter</taxon>
    </lineage>
</organism>
<dbReference type="HOGENOM" id="CLU_2598416_0_0_11"/>
<accession>A1R7W6</accession>
<dbReference type="STRING" id="290340.AAur_2608"/>
<proteinExistence type="predicted"/>
<dbReference type="EMBL" id="CP000474">
    <property type="protein sequence ID" value="ABM08908.1"/>
    <property type="molecule type" value="Genomic_DNA"/>
</dbReference>
<protein>
    <submittedName>
        <fullName evidence="1">Uncharacterized protein</fullName>
    </submittedName>
</protein>
<dbReference type="AlphaFoldDB" id="A1R7W6"/>
<dbReference type="Proteomes" id="UP000000637">
    <property type="component" value="Chromosome"/>
</dbReference>
<reference evidence="1 2" key="1">
    <citation type="journal article" date="2006" name="PLoS Genet.">
        <title>Secrets of soil survival revealed by the genome sequence of Arthrobacter aurescens TC1.</title>
        <authorList>
            <person name="Mongodin E.F."/>
            <person name="Shapir N."/>
            <person name="Daugherty S.C."/>
            <person name="DeBoy R.T."/>
            <person name="Emerson J.B."/>
            <person name="Shvartzbeyn A."/>
            <person name="Radune D."/>
            <person name="Vamathevan J."/>
            <person name="Riggs F."/>
            <person name="Grinberg V."/>
            <person name="Khouri H."/>
            <person name="Wackett L.P."/>
            <person name="Nelson K.E."/>
            <person name="Sadowsky M.J."/>
        </authorList>
    </citation>
    <scope>NUCLEOTIDE SEQUENCE [LARGE SCALE GENOMIC DNA]</scope>
    <source>
        <strain evidence="1 2">TC1</strain>
    </source>
</reference>
<evidence type="ECO:0000313" key="1">
    <source>
        <dbReference type="EMBL" id="ABM08908.1"/>
    </source>
</evidence>
<evidence type="ECO:0000313" key="2">
    <source>
        <dbReference type="Proteomes" id="UP000000637"/>
    </source>
</evidence>
<name>A1R7W6_PAEAT</name>
<dbReference type="KEGG" id="aau:AAur_2608"/>
<gene>
    <name evidence="1" type="ordered locus">AAur_2608</name>
</gene>
<sequence length="79" mass="8349">MGPSSNFAGPAPSRCCRRTAYVGSNATTGPMPLPGRQNYSTAVRSPWALPSPSLAGLFERLVVKSPIVATRLVCESKEV</sequence>